<evidence type="ECO:0000313" key="11">
    <source>
        <dbReference type="Proteomes" id="UP000516480"/>
    </source>
</evidence>
<dbReference type="EMBL" id="LT608273">
    <property type="protein sequence ID" value="SCO60292.1"/>
    <property type="molecule type" value="Genomic_DNA"/>
</dbReference>
<dbReference type="VEuPathDB" id="PlasmoDB:PBANKA_0920700"/>
<feature type="transmembrane region" description="Helical" evidence="1">
    <location>
        <begin position="403"/>
        <end position="426"/>
    </location>
</feature>
<dbReference type="Proteomes" id="UP000219974">
    <property type="component" value="Chromosome 9"/>
</dbReference>
<dbReference type="EMBL" id="LT608257">
    <property type="protein sequence ID" value="SCO61978.1"/>
    <property type="molecule type" value="Genomic_DNA"/>
</dbReference>
<gene>
    <name evidence="2" type="ORF">PBK173_000200900</name>
    <name evidence="4" type="ORF">PBNK65E_000193000</name>
    <name evidence="3" type="ORF">PBNK65NY_000192200</name>
    <name evidence="6" type="ORF">PBSP11A_000192000</name>
    <name evidence="5" type="ORF">PBSP11RLL_000191900</name>
</gene>
<sequence>MDYENQIILNSEIKIKNKKEENGIIYEEVDKVEGEANYDLLINWPQKKFGKIVNTTAHQKSINGNKNCLELEKKTNNNNNITNDPSFDISVYIINKSIRNVKKCINNLKKIINNYYESECENLYNDLKSECSSIVKTMSNFGDVEISDEKSNGENSCSENIDKTNIEVLIQAVINKKKEEKKFTTLDIIDECLSIGKIYNKRNKINDIINNSINTVTDQQNLLYSQHSGNINSKFCNIENMTILNNKTDINNSLNINELDFQKCVEDISMSSNVMPILYKDKINNNSLNKLGGKYKYIIPDSCNPINYNLSKNKNDLNIEKNTSILPEYLYTSEKTEGNNESTNKHLNLKKSEICENYKITDYLEKIKGFIKIGKGDLSYDNTGIFLKRKKKLTALLRPKKRISYFVLHMLLFFSYAILGFSFIFIKRIIYKIFFDQDL</sequence>
<dbReference type="OMA" id="DECISMK"/>
<evidence type="ECO:0000313" key="3">
    <source>
        <dbReference type="EMBL" id="SCM22179.1"/>
    </source>
</evidence>
<dbReference type="Proteomes" id="UP000219860">
    <property type="component" value="Chromosome 9"/>
</dbReference>
<dbReference type="AlphaFoldDB" id="A0A0Y9WMN3"/>
<name>A0A0Y9WMN3_PLABE</name>
<evidence type="ECO:0000313" key="7">
    <source>
        <dbReference type="Proteomes" id="UP000069549"/>
    </source>
</evidence>
<evidence type="ECO:0000313" key="5">
    <source>
        <dbReference type="EMBL" id="SCO60292.1"/>
    </source>
</evidence>
<dbReference type="OrthoDB" id="387530at2759"/>
<evidence type="ECO:0000313" key="10">
    <source>
        <dbReference type="Proteomes" id="UP000220214"/>
    </source>
</evidence>
<dbReference type="Proteomes" id="UP000069549">
    <property type="component" value="Chromosome 9"/>
</dbReference>
<dbReference type="EMBL" id="LT160029">
    <property type="protein sequence ID" value="CXI42740.1"/>
    <property type="molecule type" value="Genomic_DNA"/>
</dbReference>
<evidence type="ECO:0000313" key="6">
    <source>
        <dbReference type="EMBL" id="SCO61978.1"/>
    </source>
</evidence>
<keyword evidence="1" id="KW-1133">Transmembrane helix</keyword>
<evidence type="ECO:0000313" key="8">
    <source>
        <dbReference type="Proteomes" id="UP000219860"/>
    </source>
</evidence>
<dbReference type="Proteomes" id="UP000516480">
    <property type="component" value="Chromosome 9"/>
</dbReference>
<dbReference type="Proteomes" id="UP000220214">
    <property type="component" value="Chromosome 9"/>
</dbReference>
<evidence type="ECO:0000256" key="1">
    <source>
        <dbReference type="SAM" id="Phobius"/>
    </source>
</evidence>
<organism evidence="2 7">
    <name type="scientific">Plasmodium berghei</name>
    <dbReference type="NCBI Taxonomy" id="5821"/>
    <lineage>
        <taxon>Eukaryota</taxon>
        <taxon>Sar</taxon>
        <taxon>Alveolata</taxon>
        <taxon>Apicomplexa</taxon>
        <taxon>Aconoidasida</taxon>
        <taxon>Haemosporida</taxon>
        <taxon>Plasmodiidae</taxon>
        <taxon>Plasmodium</taxon>
        <taxon>Plasmodium (Vinckeia)</taxon>
    </lineage>
</organism>
<keyword evidence="1" id="KW-0472">Membrane</keyword>
<dbReference type="EMBL" id="LT608145">
    <property type="protein sequence ID" value="SCM22179.1"/>
    <property type="molecule type" value="Genomic_DNA"/>
</dbReference>
<accession>A0A0Y9WMN3</accession>
<reference evidence="2 7" key="1">
    <citation type="submission" date="2016-02" db="EMBL/GenBank/DDBJ databases">
        <authorList>
            <consortium name="Pathogen Informatics"/>
        </authorList>
    </citation>
    <scope>NUCLEOTIDE SEQUENCE [LARGE SCALE GENOMIC DNA]</scope>
    <source>
        <strain evidence="2 7">K173</strain>
        <strain evidence="3 11">NK65 ny</strain>
        <strain evidence="4 10">NK65e</strain>
        <strain evidence="6 8">SP11 Antwerpcl1</strain>
        <strain evidence="5 9">SP11 RLL</strain>
    </source>
</reference>
<evidence type="ECO:0000313" key="2">
    <source>
        <dbReference type="EMBL" id="CXI42740.1"/>
    </source>
</evidence>
<keyword evidence="1" id="KW-0812">Transmembrane</keyword>
<protein>
    <submittedName>
        <fullName evidence="2">Uncharacterized protein</fullName>
    </submittedName>
</protein>
<dbReference type="EMBL" id="LT614635">
    <property type="protein sequence ID" value="SCN25320.1"/>
    <property type="molecule type" value="Genomic_DNA"/>
</dbReference>
<evidence type="ECO:0000313" key="4">
    <source>
        <dbReference type="EMBL" id="SCN25320.1"/>
    </source>
</evidence>
<proteinExistence type="predicted"/>
<evidence type="ECO:0000313" key="9">
    <source>
        <dbReference type="Proteomes" id="UP000219974"/>
    </source>
</evidence>